<dbReference type="PATRIC" id="fig|883114.3.peg.502"/>
<dbReference type="eggNOG" id="COG2072">
    <property type="taxonomic scope" value="Bacteria"/>
</dbReference>
<dbReference type="PANTHER" id="PTHR43539">
    <property type="entry name" value="FLAVIN-BINDING MONOOXYGENASE-LIKE PROTEIN (AFU_ORTHOLOGUE AFUA_4G09220)"/>
    <property type="match status" value="1"/>
</dbReference>
<dbReference type="HOGENOM" id="CLU_037483_0_0_9"/>
<dbReference type="EMBL" id="AGEI01000013">
    <property type="protein sequence ID" value="EHR35082.1"/>
    <property type="molecule type" value="Genomic_DNA"/>
</dbReference>
<dbReference type="PRINTS" id="PR00411">
    <property type="entry name" value="PNDRDTASEI"/>
</dbReference>
<comment type="caution">
    <text evidence="2">The sequence shown here is derived from an EMBL/GenBank/DDBJ whole genome shotgun (WGS) entry which is preliminary data.</text>
</comment>
<evidence type="ECO:0000313" key="2">
    <source>
        <dbReference type="EMBL" id="EHR35082.1"/>
    </source>
</evidence>
<proteinExistence type="predicted"/>
<sequence>MREYKIIVIGAGAAGIGVATTIKHFGFKNEDFCVIERGEIGESFLNWPEETRFITPSFTTNGFGFVDINAVIPDTSPAYTFEKEHLSGKEYAKYLQMAAEYYELPIMENTEVLSIEKTSDDKYALKTNNEDFEAKYIIVATGEFQNPNKSIIKGYEYAIHYGEVSSFSDFKDGEYCVIGGNESGVDALVNLVENGNKVNLFTNSFGPNEDNPDPSVSLSPITKTRLYNLNKEKYNVHEGKKLIEIVKLDDGYNLIFDDNTNYFTKNKPILSTGFNPCVHEIKGDIFEYNNEGLPIVSIKDESTIAENIFLVGPSLRQNNIIFCYIYKFRQRFATTIMEIAQREGITIDNQIIDLYRRNQMLLDDLSCCDVSCNC</sequence>
<dbReference type="PANTHER" id="PTHR43539:SF89">
    <property type="entry name" value="NAD(P)-BINDING DOMAIN-CONTAINING PROTEIN"/>
    <property type="match status" value="1"/>
</dbReference>
<dbReference type="Pfam" id="PF13738">
    <property type="entry name" value="Pyr_redox_3"/>
    <property type="match status" value="1"/>
</dbReference>
<dbReference type="RefSeq" id="WP_005397674.1">
    <property type="nucleotide sequence ID" value="NZ_JH601088.1"/>
</dbReference>
<evidence type="ECO:0000256" key="1">
    <source>
        <dbReference type="ARBA" id="ARBA00023002"/>
    </source>
</evidence>
<dbReference type="STRING" id="883114.HMPREF9709_00508"/>
<protein>
    <recommendedName>
        <fullName evidence="4">FAD/NAD(P)-binding domain-containing protein</fullName>
    </recommendedName>
</protein>
<dbReference type="Gene3D" id="3.50.50.60">
    <property type="entry name" value="FAD/NAD(P)-binding domain"/>
    <property type="match status" value="2"/>
</dbReference>
<dbReference type="InterPro" id="IPR050982">
    <property type="entry name" value="Auxin_biosynth/cation_transpt"/>
</dbReference>
<gene>
    <name evidence="2" type="ORF">HMPREF9709_00508</name>
</gene>
<dbReference type="GO" id="GO:0050660">
    <property type="term" value="F:flavin adenine dinucleotide binding"/>
    <property type="evidence" value="ECO:0007669"/>
    <property type="project" value="TreeGrafter"/>
</dbReference>
<dbReference type="SUPFAM" id="SSF51905">
    <property type="entry name" value="FAD/NAD(P)-binding domain"/>
    <property type="match status" value="1"/>
</dbReference>
<name>H3NME7_9FIRM</name>
<evidence type="ECO:0000313" key="3">
    <source>
        <dbReference type="Proteomes" id="UP000004191"/>
    </source>
</evidence>
<dbReference type="AlphaFoldDB" id="H3NME7"/>
<organism evidence="2 3">
    <name type="scientific">Helcococcus kunzii ATCC 51366</name>
    <dbReference type="NCBI Taxonomy" id="883114"/>
    <lineage>
        <taxon>Bacteria</taxon>
        <taxon>Bacillati</taxon>
        <taxon>Bacillota</taxon>
        <taxon>Tissierellia</taxon>
        <taxon>Tissierellales</taxon>
        <taxon>Peptoniphilaceae</taxon>
        <taxon>Helcococcus</taxon>
    </lineage>
</organism>
<dbReference type="GeneID" id="96998522"/>
<keyword evidence="3" id="KW-1185">Reference proteome</keyword>
<reference evidence="2 3" key="1">
    <citation type="submission" date="2012-01" db="EMBL/GenBank/DDBJ databases">
        <title>The Genome Sequence of Helcococcus kunzii ATCC 51366.</title>
        <authorList>
            <consortium name="The Broad Institute Genome Sequencing Platform"/>
            <person name="Earl A."/>
            <person name="Ward D."/>
            <person name="Feldgarden M."/>
            <person name="Gevers D."/>
            <person name="Huys G."/>
            <person name="Young S.K."/>
            <person name="Zeng Q."/>
            <person name="Gargeya S."/>
            <person name="Fitzgerald M."/>
            <person name="Haas B."/>
            <person name="Abouelleil A."/>
            <person name="Alvarado L."/>
            <person name="Arachchi H.M."/>
            <person name="Berlin A."/>
            <person name="Chapman S.B."/>
            <person name="Gearin G."/>
            <person name="Goldberg J."/>
            <person name="Griggs A."/>
            <person name="Gujja S."/>
            <person name="Hansen M."/>
            <person name="Heiman D."/>
            <person name="Howarth C."/>
            <person name="Larimer J."/>
            <person name="Lui A."/>
            <person name="MacDonald P.J.P."/>
            <person name="McCowen C."/>
            <person name="Montmayeur A."/>
            <person name="Murphy C."/>
            <person name="Neiman D."/>
            <person name="Pearson M."/>
            <person name="Priest M."/>
            <person name="Roberts A."/>
            <person name="Saif S."/>
            <person name="Shea T."/>
            <person name="Sisk P."/>
            <person name="Stolte C."/>
            <person name="Sykes S."/>
            <person name="Wortman J."/>
            <person name="Nusbaum C."/>
            <person name="Birren B."/>
        </authorList>
    </citation>
    <scope>NUCLEOTIDE SEQUENCE [LARGE SCALE GENOMIC DNA]</scope>
    <source>
        <strain evidence="2 3">ATCC 51366</strain>
    </source>
</reference>
<dbReference type="GO" id="GO:0004497">
    <property type="term" value="F:monooxygenase activity"/>
    <property type="evidence" value="ECO:0007669"/>
    <property type="project" value="TreeGrafter"/>
</dbReference>
<accession>H3NME7</accession>
<dbReference type="OrthoDB" id="178899at2"/>
<dbReference type="InterPro" id="IPR036188">
    <property type="entry name" value="FAD/NAD-bd_sf"/>
</dbReference>
<evidence type="ECO:0008006" key="4">
    <source>
        <dbReference type="Google" id="ProtNLM"/>
    </source>
</evidence>
<dbReference type="Proteomes" id="UP000004191">
    <property type="component" value="Unassembled WGS sequence"/>
</dbReference>
<keyword evidence="1" id="KW-0560">Oxidoreductase</keyword>